<reference evidence="2 3" key="3">
    <citation type="journal article" date="2019" name="Int. J. Syst. Evol. Microbiol.">
        <title>Nitrosopumilus adriaticus sp. nov. and Nitrosopumilus piranensis sp. nov., two ammonia-oxidizing archaea from the Adriatic Sea and members of the class Nitrososphaeria.</title>
        <authorList>
            <person name="Bayer B."/>
            <person name="Vojvoda J."/>
            <person name="Reinthaler T."/>
            <person name="Reyes C."/>
            <person name="Pinto M."/>
            <person name="Herndl G.J."/>
        </authorList>
    </citation>
    <scope>NUCLEOTIDE SEQUENCE [LARGE SCALE GENOMIC DNA]</scope>
    <source>
        <strain evidence="2 3">D3C</strain>
    </source>
</reference>
<dbReference type="EMBL" id="CP010868">
    <property type="protein sequence ID" value="AJM92191.1"/>
    <property type="molecule type" value="Genomic_DNA"/>
</dbReference>
<reference evidence="2 3" key="2">
    <citation type="journal article" date="2016" name="ISME J.">
        <title>Physiological and genomic characterization of two novel marine thaumarchaeal strains indicates niche differentiation.</title>
        <authorList>
            <person name="Bayer B."/>
            <person name="Vojvoda J."/>
            <person name="Offre P."/>
            <person name="Alves R.J."/>
            <person name="Elisabeth N.H."/>
            <person name="Garcia J.A."/>
            <person name="Volland J.M."/>
            <person name="Srivastava A."/>
            <person name="Schleper C."/>
            <person name="Herndl G.J."/>
        </authorList>
    </citation>
    <scope>NUCLEOTIDE SEQUENCE [LARGE SCALE GENOMIC DNA]</scope>
    <source>
        <strain evidence="2 3">D3C</strain>
    </source>
</reference>
<dbReference type="Pfam" id="PF18480">
    <property type="entry name" value="DUF5615"/>
    <property type="match status" value="1"/>
</dbReference>
<dbReference type="PATRIC" id="fig|1582439.9.peg.1006"/>
<evidence type="ECO:0000313" key="2">
    <source>
        <dbReference type="EMBL" id="AJM92191.1"/>
    </source>
</evidence>
<dbReference type="RefSeq" id="WP_148703080.1">
    <property type="nucleotide sequence ID" value="NZ_CP010868.1"/>
</dbReference>
<dbReference type="InterPro" id="IPR041049">
    <property type="entry name" value="DUF5615"/>
</dbReference>
<organism evidence="2 3">
    <name type="scientific">Nitrosopumilus piranensis</name>
    <dbReference type="NCBI Taxonomy" id="1582439"/>
    <lineage>
        <taxon>Archaea</taxon>
        <taxon>Nitrososphaerota</taxon>
        <taxon>Nitrososphaeria</taxon>
        <taxon>Nitrosopumilales</taxon>
        <taxon>Nitrosopumilaceae</taxon>
        <taxon>Nitrosopumilus</taxon>
    </lineage>
</organism>
<reference evidence="3" key="1">
    <citation type="submission" date="2015-02" db="EMBL/GenBank/DDBJ databases">
        <title>Characterization of two novel Thaumarchaeota isolated from the Northern Adriatic Sea.</title>
        <authorList>
            <person name="Bayer B."/>
            <person name="Vojvoda J."/>
            <person name="Offre P."/>
            <person name="Srivastava A."/>
            <person name="Elisabeth N."/>
            <person name="Garcia J.A.L."/>
            <person name="Schleper C."/>
            <person name="Herndl G.J."/>
        </authorList>
    </citation>
    <scope>NUCLEOTIDE SEQUENCE [LARGE SCALE GENOMIC DNA]</scope>
    <source>
        <strain evidence="3">D3C</strain>
    </source>
</reference>
<dbReference type="Proteomes" id="UP000032027">
    <property type="component" value="Chromosome"/>
</dbReference>
<evidence type="ECO:0000313" key="3">
    <source>
        <dbReference type="Proteomes" id="UP000032027"/>
    </source>
</evidence>
<protein>
    <recommendedName>
        <fullName evidence="1">DUF5615 domain-containing protein</fullName>
    </recommendedName>
</protein>
<keyword evidence="3" id="KW-1185">Reference proteome</keyword>
<proteinExistence type="predicted"/>
<dbReference type="AlphaFoldDB" id="A0A0C5BVA7"/>
<dbReference type="STRING" id="1582439.NPIRD3C_0979"/>
<gene>
    <name evidence="2" type="ORF">NPIRD3C_0979</name>
</gene>
<feature type="domain" description="DUF5615" evidence="1">
    <location>
        <begin position="8"/>
        <end position="68"/>
    </location>
</feature>
<dbReference type="KEGG" id="nid:NPIRD3C_0979"/>
<dbReference type="GeneID" id="41600138"/>
<dbReference type="HOGENOM" id="CLU_2079314_0_0_2"/>
<accession>A0A0C5BVA7</accession>
<evidence type="ECO:0000259" key="1">
    <source>
        <dbReference type="Pfam" id="PF18480"/>
    </source>
</evidence>
<sequence length="117" mass="13480">MKSKRKPKFLLDECVQIADKELRNHLGFINARDIVATGTSDDKLLSSAKRRNLIIITKDIQFILNTILTGNKIVFHNKNTRVLIIPKIKTIDSGCNHSKYKSMLTYYLQEHEEIIVP</sequence>
<name>A0A0C5BVA7_9ARCH</name>